<comment type="function">
    <text evidence="5">Mechanosensitive channel that participates in the regulation of osmotic pressure changes within the cell, opening in response to stretch forces in the membrane lipid bilayer, without the need for other proteins. Contributes to normal resistance to hypoosmotic shock. Forms an ion channel of 1.0 nanosiemens conductance with a slight preference for anions.</text>
</comment>
<keyword evidence="5" id="KW-1003">Cell membrane</keyword>
<dbReference type="InterPro" id="IPR023408">
    <property type="entry name" value="MscS_beta-dom_sf"/>
</dbReference>
<keyword evidence="5" id="KW-0997">Cell inner membrane</keyword>
<evidence type="ECO:0000256" key="2">
    <source>
        <dbReference type="ARBA" id="ARBA00022692"/>
    </source>
</evidence>
<evidence type="ECO:0000256" key="4">
    <source>
        <dbReference type="ARBA" id="ARBA00023136"/>
    </source>
</evidence>
<keyword evidence="5" id="KW-0406">Ion transport</keyword>
<sequence length="204" mass="22754">MTKHAWLQAILDWTSAYALNLGLSLFAVIVYVVIVRLALPKIEKSVGKSKLKEGAVLKAYHIVRAVSATITLAAILVVWGIDFSGLLVLSTSIITLTGVALFASWSLLSNITAYFLLLFHDSFRRGNFVRVIDADNYIEGYISEVNLFNTKILTEDREVIVYPNNLILTRPTIVNPRVKWQTMGKIMDKSNSVEKAAQLPNNQD</sequence>
<dbReference type="PANTHER" id="PTHR30221:SF8">
    <property type="entry name" value="SMALL-CONDUCTANCE MECHANOSENSITIVE CHANNEL"/>
    <property type="match status" value="1"/>
</dbReference>
<evidence type="ECO:0000259" key="6">
    <source>
        <dbReference type="Pfam" id="PF00924"/>
    </source>
</evidence>
<feature type="transmembrane region" description="Helical" evidence="5">
    <location>
        <begin position="59"/>
        <end position="81"/>
    </location>
</feature>
<evidence type="ECO:0000256" key="3">
    <source>
        <dbReference type="ARBA" id="ARBA00022989"/>
    </source>
</evidence>
<feature type="domain" description="Mechanosensitive ion channel MscS" evidence="6">
    <location>
        <begin position="107"/>
        <end position="170"/>
    </location>
</feature>
<comment type="similarity">
    <text evidence="5">Belongs to the MscS (TC 1.A.23) family.</text>
</comment>
<organism evidence="7 8">
    <name type="scientific">Agaribacter flavus</name>
    <dbReference type="NCBI Taxonomy" id="1902781"/>
    <lineage>
        <taxon>Bacteria</taxon>
        <taxon>Pseudomonadati</taxon>
        <taxon>Pseudomonadota</taxon>
        <taxon>Gammaproteobacteria</taxon>
        <taxon>Alteromonadales</taxon>
        <taxon>Alteromonadaceae</taxon>
        <taxon>Agaribacter</taxon>
    </lineage>
</organism>
<evidence type="ECO:0000313" key="7">
    <source>
        <dbReference type="EMBL" id="MFC3122782.1"/>
    </source>
</evidence>
<keyword evidence="5" id="KW-0813">Transport</keyword>
<dbReference type="InterPro" id="IPR006685">
    <property type="entry name" value="MscS_channel_2nd"/>
</dbReference>
<keyword evidence="5" id="KW-0407">Ion channel</keyword>
<protein>
    <recommendedName>
        <fullName evidence="5">Small-conductance mechanosensitive channel</fullName>
    </recommendedName>
</protein>
<keyword evidence="2 5" id="KW-0812">Transmembrane</keyword>
<dbReference type="Pfam" id="PF00924">
    <property type="entry name" value="MS_channel_2nd"/>
    <property type="match status" value="1"/>
</dbReference>
<name>A0ABV7FVB3_9ALTE</name>
<keyword evidence="8" id="KW-1185">Reference proteome</keyword>
<comment type="caution">
    <text evidence="5">Lacks conserved residue(s) required for the propagation of feature annotation.</text>
</comment>
<dbReference type="PANTHER" id="PTHR30221">
    <property type="entry name" value="SMALL-CONDUCTANCE MECHANOSENSITIVE CHANNEL"/>
    <property type="match status" value="1"/>
</dbReference>
<feature type="transmembrane region" description="Helical" evidence="5">
    <location>
        <begin position="16"/>
        <end position="39"/>
    </location>
</feature>
<comment type="subunit">
    <text evidence="5">Homoheptamer.</text>
</comment>
<gene>
    <name evidence="7" type="ORF">ACFOHL_14245</name>
</gene>
<dbReference type="Proteomes" id="UP001595478">
    <property type="component" value="Unassembled WGS sequence"/>
</dbReference>
<comment type="subcellular location">
    <subcellularLocation>
        <location evidence="5">Cell inner membrane</location>
        <topology evidence="5">Multi-pass membrane protein</topology>
    </subcellularLocation>
    <subcellularLocation>
        <location evidence="1">Membrane</location>
    </subcellularLocation>
</comment>
<dbReference type="SUPFAM" id="SSF50182">
    <property type="entry name" value="Sm-like ribonucleoproteins"/>
    <property type="match status" value="1"/>
</dbReference>
<dbReference type="RefSeq" id="WP_376920903.1">
    <property type="nucleotide sequence ID" value="NZ_JBHRSW010000029.1"/>
</dbReference>
<evidence type="ECO:0000313" key="8">
    <source>
        <dbReference type="Proteomes" id="UP001595478"/>
    </source>
</evidence>
<comment type="caution">
    <text evidence="7">The sequence shown here is derived from an EMBL/GenBank/DDBJ whole genome shotgun (WGS) entry which is preliminary data.</text>
</comment>
<evidence type="ECO:0000256" key="1">
    <source>
        <dbReference type="ARBA" id="ARBA00004370"/>
    </source>
</evidence>
<dbReference type="InterPro" id="IPR045275">
    <property type="entry name" value="MscS_archaea/bacteria_type"/>
</dbReference>
<accession>A0ABV7FVB3</accession>
<dbReference type="Gene3D" id="2.30.30.60">
    <property type="match status" value="1"/>
</dbReference>
<dbReference type="InterPro" id="IPR010920">
    <property type="entry name" value="LSM_dom_sf"/>
</dbReference>
<reference evidence="8" key="1">
    <citation type="journal article" date="2019" name="Int. J. Syst. Evol. Microbiol.">
        <title>The Global Catalogue of Microorganisms (GCM) 10K type strain sequencing project: providing services to taxonomists for standard genome sequencing and annotation.</title>
        <authorList>
            <consortium name="The Broad Institute Genomics Platform"/>
            <consortium name="The Broad Institute Genome Sequencing Center for Infectious Disease"/>
            <person name="Wu L."/>
            <person name="Ma J."/>
        </authorList>
    </citation>
    <scope>NUCLEOTIDE SEQUENCE [LARGE SCALE GENOMIC DNA]</scope>
    <source>
        <strain evidence="8">KCTC 52473</strain>
    </source>
</reference>
<evidence type="ECO:0000256" key="5">
    <source>
        <dbReference type="RuleBase" id="RU369025"/>
    </source>
</evidence>
<feature type="transmembrane region" description="Helical" evidence="5">
    <location>
        <begin position="93"/>
        <end position="119"/>
    </location>
</feature>
<keyword evidence="3 5" id="KW-1133">Transmembrane helix</keyword>
<dbReference type="EMBL" id="JBHRSW010000029">
    <property type="protein sequence ID" value="MFC3122782.1"/>
    <property type="molecule type" value="Genomic_DNA"/>
</dbReference>
<proteinExistence type="inferred from homology"/>
<keyword evidence="4 5" id="KW-0472">Membrane</keyword>